<feature type="non-terminal residue" evidence="1">
    <location>
        <position position="1"/>
    </location>
</feature>
<accession>A0A3E2GSZ0</accession>
<keyword evidence="2" id="KW-1185">Reference proteome</keyword>
<dbReference type="AlphaFoldDB" id="A0A3E2GSZ0"/>
<reference evidence="1 2" key="1">
    <citation type="submission" date="2018-05" db="EMBL/GenBank/DDBJ databases">
        <title>Draft genome sequence of Scytalidium lignicola DSM 105466, a ubiquitous saprotrophic fungus.</title>
        <authorList>
            <person name="Buettner E."/>
            <person name="Gebauer A.M."/>
            <person name="Hofrichter M."/>
            <person name="Liers C."/>
            <person name="Kellner H."/>
        </authorList>
    </citation>
    <scope>NUCLEOTIDE SEQUENCE [LARGE SCALE GENOMIC DNA]</scope>
    <source>
        <strain evidence="1 2">DSM 105466</strain>
    </source>
</reference>
<dbReference type="Proteomes" id="UP000258309">
    <property type="component" value="Unassembled WGS sequence"/>
</dbReference>
<comment type="caution">
    <text evidence="1">The sequence shown here is derived from an EMBL/GenBank/DDBJ whole genome shotgun (WGS) entry which is preliminary data.</text>
</comment>
<feature type="non-terminal residue" evidence="1">
    <location>
        <position position="130"/>
    </location>
</feature>
<organism evidence="1 2">
    <name type="scientific">Scytalidium lignicola</name>
    <name type="common">Hyphomycete</name>
    <dbReference type="NCBI Taxonomy" id="5539"/>
    <lineage>
        <taxon>Eukaryota</taxon>
        <taxon>Fungi</taxon>
        <taxon>Dikarya</taxon>
        <taxon>Ascomycota</taxon>
        <taxon>Pezizomycotina</taxon>
        <taxon>Leotiomycetes</taxon>
        <taxon>Leotiomycetes incertae sedis</taxon>
        <taxon>Scytalidium</taxon>
    </lineage>
</organism>
<name>A0A3E2GSZ0_SCYLI</name>
<dbReference type="EMBL" id="NCSJ02000490">
    <property type="protein sequence ID" value="RFU24190.1"/>
    <property type="molecule type" value="Genomic_DNA"/>
</dbReference>
<gene>
    <name evidence="1" type="ORF">B7463_g12148</name>
</gene>
<evidence type="ECO:0000313" key="2">
    <source>
        <dbReference type="Proteomes" id="UP000258309"/>
    </source>
</evidence>
<protein>
    <submittedName>
        <fullName evidence="1">Uncharacterized protein</fullName>
    </submittedName>
</protein>
<proteinExistence type="predicted"/>
<evidence type="ECO:0000313" key="1">
    <source>
        <dbReference type="EMBL" id="RFU24190.1"/>
    </source>
</evidence>
<sequence>MVHDSPGSGFDKLDGYIIDAIQGESVQIPLCDAVHTLSQGFTNDRGSMLAMLFRAKAFNTVVGSTYELASNRGTALMRTVCDEAREAGCCITIHRKHPLQSWLKHKYVEAQIYHSNRKKAEIRAAQDVAK</sequence>
<dbReference type="STRING" id="5539.A0A3E2GSZ0"/>